<name>A0ABQ8TB48_PERAM</name>
<organism evidence="1 2">
    <name type="scientific">Periplaneta americana</name>
    <name type="common">American cockroach</name>
    <name type="synonym">Blatta americana</name>
    <dbReference type="NCBI Taxonomy" id="6978"/>
    <lineage>
        <taxon>Eukaryota</taxon>
        <taxon>Metazoa</taxon>
        <taxon>Ecdysozoa</taxon>
        <taxon>Arthropoda</taxon>
        <taxon>Hexapoda</taxon>
        <taxon>Insecta</taxon>
        <taxon>Pterygota</taxon>
        <taxon>Neoptera</taxon>
        <taxon>Polyneoptera</taxon>
        <taxon>Dictyoptera</taxon>
        <taxon>Blattodea</taxon>
        <taxon>Blattoidea</taxon>
        <taxon>Blattidae</taxon>
        <taxon>Blattinae</taxon>
        <taxon>Periplaneta</taxon>
    </lineage>
</organism>
<dbReference type="Proteomes" id="UP001148838">
    <property type="component" value="Unassembled WGS sequence"/>
</dbReference>
<protein>
    <submittedName>
        <fullName evidence="1">Uncharacterized protein</fullName>
    </submittedName>
</protein>
<sequence>MIPGSNTESYPAFAHIGLRENPRKNINQSLMLAGSEFQSLGRAIVKEDEYEEVRWDGFFKVTLVTFEDIDHSINEKYRIPDILSLPSKETLRGHSDSSFRGECYIQCCVGVRLCDMYSNQELAEIHFMYGKADGNAALARRLYQ</sequence>
<keyword evidence="2" id="KW-1185">Reference proteome</keyword>
<evidence type="ECO:0000313" key="2">
    <source>
        <dbReference type="Proteomes" id="UP001148838"/>
    </source>
</evidence>
<gene>
    <name evidence="1" type="ORF">ANN_04499</name>
</gene>
<evidence type="ECO:0000313" key="1">
    <source>
        <dbReference type="EMBL" id="KAJ4442905.1"/>
    </source>
</evidence>
<accession>A0ABQ8TB48</accession>
<comment type="caution">
    <text evidence="1">The sequence shown here is derived from an EMBL/GenBank/DDBJ whole genome shotgun (WGS) entry which is preliminary data.</text>
</comment>
<proteinExistence type="predicted"/>
<dbReference type="EMBL" id="JAJSOF020000013">
    <property type="protein sequence ID" value="KAJ4442905.1"/>
    <property type="molecule type" value="Genomic_DNA"/>
</dbReference>
<reference evidence="1 2" key="1">
    <citation type="journal article" date="2022" name="Allergy">
        <title>Genome assembly and annotation of Periplaneta americana reveal a comprehensive cockroach allergen profile.</title>
        <authorList>
            <person name="Wang L."/>
            <person name="Xiong Q."/>
            <person name="Saelim N."/>
            <person name="Wang L."/>
            <person name="Nong W."/>
            <person name="Wan A.T."/>
            <person name="Shi M."/>
            <person name="Liu X."/>
            <person name="Cao Q."/>
            <person name="Hui J.H.L."/>
            <person name="Sookrung N."/>
            <person name="Leung T.F."/>
            <person name="Tungtrongchitr A."/>
            <person name="Tsui S.K.W."/>
        </authorList>
    </citation>
    <scope>NUCLEOTIDE SEQUENCE [LARGE SCALE GENOMIC DNA]</scope>
    <source>
        <strain evidence="1">PWHHKU_190912</strain>
    </source>
</reference>